<feature type="transmembrane region" description="Helical" evidence="9">
    <location>
        <begin position="397"/>
        <end position="422"/>
    </location>
</feature>
<evidence type="ECO:0000256" key="8">
    <source>
        <dbReference type="SAM" id="MobiDB-lite"/>
    </source>
</evidence>
<feature type="compositionally biased region" description="Basic and acidic residues" evidence="8">
    <location>
        <begin position="276"/>
        <end position="285"/>
    </location>
</feature>
<organism evidence="11 12">
    <name type="scientific">Petromyzon marinus</name>
    <name type="common">Sea lamprey</name>
    <dbReference type="NCBI Taxonomy" id="7757"/>
    <lineage>
        <taxon>Eukaryota</taxon>
        <taxon>Metazoa</taxon>
        <taxon>Chordata</taxon>
        <taxon>Craniata</taxon>
        <taxon>Vertebrata</taxon>
        <taxon>Cyclostomata</taxon>
        <taxon>Hyperoartia</taxon>
        <taxon>Petromyzontiformes</taxon>
        <taxon>Petromyzontidae</taxon>
        <taxon>Petromyzon</taxon>
    </lineage>
</organism>
<dbReference type="RefSeq" id="XP_032817832.1">
    <property type="nucleotide sequence ID" value="XM_032961941.1"/>
</dbReference>
<dbReference type="GO" id="GO:0016323">
    <property type="term" value="C:basolateral plasma membrane"/>
    <property type="evidence" value="ECO:0007669"/>
    <property type="project" value="TreeGrafter"/>
</dbReference>
<evidence type="ECO:0000256" key="6">
    <source>
        <dbReference type="ARBA" id="ARBA00023136"/>
    </source>
</evidence>
<evidence type="ECO:0000256" key="9">
    <source>
        <dbReference type="SAM" id="Phobius"/>
    </source>
</evidence>
<dbReference type="InterPro" id="IPR036058">
    <property type="entry name" value="Kazal_dom_sf"/>
</dbReference>
<feature type="transmembrane region" description="Helical" evidence="9">
    <location>
        <begin position="955"/>
        <end position="978"/>
    </location>
</feature>
<evidence type="ECO:0000256" key="3">
    <source>
        <dbReference type="ARBA" id="ARBA00022475"/>
    </source>
</evidence>
<feature type="transmembrane region" description="Helical" evidence="9">
    <location>
        <begin position="999"/>
        <end position="1021"/>
    </location>
</feature>
<evidence type="ECO:0000256" key="2">
    <source>
        <dbReference type="ARBA" id="ARBA00009657"/>
    </source>
</evidence>
<keyword evidence="11" id="KW-1185">Reference proteome</keyword>
<proteinExistence type="inferred from homology"/>
<accession>A0AAJ7TJS6</accession>
<dbReference type="Proteomes" id="UP001318040">
    <property type="component" value="Chromosome 27"/>
</dbReference>
<feature type="transmembrane region" description="Helical" evidence="9">
    <location>
        <begin position="138"/>
        <end position="159"/>
    </location>
</feature>
<feature type="region of interest" description="Disordered" evidence="8">
    <location>
        <begin position="1079"/>
        <end position="1101"/>
    </location>
</feature>
<reference evidence="12" key="1">
    <citation type="submission" date="2025-08" db="UniProtKB">
        <authorList>
            <consortium name="RefSeq"/>
        </authorList>
    </citation>
    <scope>IDENTIFICATION</scope>
    <source>
        <tissue evidence="12">Sperm</tissue>
    </source>
</reference>
<dbReference type="InterPro" id="IPR002350">
    <property type="entry name" value="Kazal_dom"/>
</dbReference>
<dbReference type="PROSITE" id="PS51465">
    <property type="entry name" value="KAZAL_2"/>
    <property type="match status" value="1"/>
</dbReference>
<evidence type="ECO:0000256" key="7">
    <source>
        <dbReference type="ARBA" id="ARBA00023157"/>
    </source>
</evidence>
<protein>
    <submittedName>
        <fullName evidence="12">Solute carrier organic anion transporter family member 5A1-like</fullName>
    </submittedName>
</protein>
<dbReference type="Gene3D" id="1.20.1250.20">
    <property type="entry name" value="MFS general substrate transporter like domains"/>
    <property type="match status" value="1"/>
</dbReference>
<dbReference type="PANTHER" id="PTHR11388:SF142">
    <property type="entry name" value="SOLUTE CARRIER ORGANIC ANION TRANSPORTER FAMILY MEMBER 5A1"/>
    <property type="match status" value="1"/>
</dbReference>
<keyword evidence="7" id="KW-1015">Disulfide bond</keyword>
<feature type="transmembrane region" description="Helical" evidence="9">
    <location>
        <begin position="110"/>
        <end position="126"/>
    </location>
</feature>
<feature type="transmembrane region" description="Helical" evidence="9">
    <location>
        <begin position="450"/>
        <end position="472"/>
    </location>
</feature>
<comment type="subcellular location">
    <subcellularLocation>
        <location evidence="1">Cell membrane</location>
        <topology evidence="1">Multi-pass membrane protein</topology>
    </subcellularLocation>
</comment>
<dbReference type="InterPro" id="IPR004156">
    <property type="entry name" value="OATP"/>
</dbReference>
<keyword evidence="6 9" id="KW-0472">Membrane</keyword>
<feature type="compositionally biased region" description="Acidic residues" evidence="8">
    <location>
        <begin position="371"/>
        <end position="381"/>
    </location>
</feature>
<gene>
    <name evidence="12" type="primary">LOC116946711</name>
</gene>
<feature type="region of interest" description="Disordered" evidence="8">
    <location>
        <begin position="276"/>
        <end position="390"/>
    </location>
</feature>
<keyword evidence="4 9" id="KW-0812">Transmembrane</keyword>
<dbReference type="PANTHER" id="PTHR11388">
    <property type="entry name" value="ORGANIC ANION TRANSPORTER"/>
    <property type="match status" value="1"/>
</dbReference>
<dbReference type="SUPFAM" id="SSF100895">
    <property type="entry name" value="Kazal-type serine protease inhibitors"/>
    <property type="match status" value="1"/>
</dbReference>
<feature type="compositionally biased region" description="Basic and acidic residues" evidence="8">
    <location>
        <begin position="902"/>
        <end position="920"/>
    </location>
</feature>
<feature type="transmembrane region" description="Helical" evidence="9">
    <location>
        <begin position="595"/>
        <end position="614"/>
    </location>
</feature>
<dbReference type="GO" id="GO:0043252">
    <property type="term" value="P:sodium-independent organic anion transport"/>
    <property type="evidence" value="ECO:0007669"/>
    <property type="project" value="TreeGrafter"/>
</dbReference>
<dbReference type="SUPFAM" id="SSF103473">
    <property type="entry name" value="MFS general substrate transporter"/>
    <property type="match status" value="1"/>
</dbReference>
<evidence type="ECO:0000313" key="11">
    <source>
        <dbReference type="Proteomes" id="UP001318040"/>
    </source>
</evidence>
<keyword evidence="5 9" id="KW-1133">Transmembrane helix</keyword>
<evidence type="ECO:0000256" key="1">
    <source>
        <dbReference type="ARBA" id="ARBA00004651"/>
    </source>
</evidence>
<feature type="region of interest" description="Disordered" evidence="8">
    <location>
        <begin position="902"/>
        <end position="939"/>
    </location>
</feature>
<comment type="similarity">
    <text evidence="2">Belongs to the organo anion transporter (TC 2.A.60) family.</text>
</comment>
<name>A0AAJ7TJS6_PETMA</name>
<evidence type="ECO:0000313" key="12">
    <source>
        <dbReference type="RefSeq" id="XP_032817832.1"/>
    </source>
</evidence>
<sequence length="1101" mass="115814">MGDLGDIRETSGGSVNSIEATHSEFTGWTPQQQQQQQEVVDISECGFTKESLAGSLCAPCRRCSPSEPLRFLFWLGCLTFTQALMVSGYLSSVLTTVERRFSLRSSESGLLVSCFDLGSLAVVVFVSYRGGRGRRPRWLGAGGLLVALGALVFALPHFVTPRHHGAGRPRASTPTAGLLRPAESGRQRLCAFRLAETGGLELEDQGPRPGLGERPEVGLGQRSWIVRDQRPHSRLSNGPSALLDRGSGPDLDGRSRTVLAHWPELKVAEGTGVGLDRRSWTRQEQRPQLTLDEGPQTLLGESSWLDGRPKAGLGEKPNAALDGKPEARLGETPQAGLEQWPGASLNDRPEAVLGEGPGGEMEQAPMPGLDEGSEPDCEQDEAGAKEEGGSQQRGLPLALFVVAQLLVGIGSTPIYTLGATYLDDNVEPSSSALYLGECPVVSRWRNVTTLYVAGALGPAAGYLLGGLLLGTYTHPGESSPVPPGDPTFIGNWWGGFVLCAVALLGVALPLFTFPKKMRGRRKPSVPVTAAVTEQKDAAAAASAAAASAAAVVEEEEEASLQSRGNKSVPVTTAITFGRDIRELPRAAWRILRRPTFVLVSLAYTAECAIVTAFVTFTPKFLEAQFGVPASRASVYTGAVIVPGAGAGLLLGGFAIKRLGLGVRGAARLAVACSALSLLSFLLLFSSSSSSSVACEEEDATAGGVDARGYPSRCCGGSRRGCVRARHRASVGLSRPLVKRVSTRARACARACLGCVCPPALQRHDNSREDNPMRARFMDKVCAAASARPMTNACKGKKLVLRSLPNPRVWPIFLPRFADPAGAGTRSSWRRCGAARGQCEPHEYSPVCGSDGVTYLSPCLAGCTADISRGSAEVSRQGARVGRAGELNFTSCLCVTAGRRDGTSSEEARAGRRGRPTKEGRTSTGGEGDDEGDDAGPAGYATPGRCPGKCRTLAPFLAFLFVVTLVTAGAQPAVVVVTLRSVDEQERPFALGMQFVLLRALAYIPTPVYFGAVIDATCVLWGGRGGGGGGGVGERPAGSCWRYDTGSLARAVFSLAVALKLLGFVFIALACYSARGAGNVPADGEGPRRRRDAAASERVGPA</sequence>
<feature type="transmembrane region" description="Helical" evidence="9">
    <location>
        <begin position="634"/>
        <end position="653"/>
    </location>
</feature>
<evidence type="ECO:0000259" key="10">
    <source>
        <dbReference type="PROSITE" id="PS51465"/>
    </source>
</evidence>
<feature type="transmembrane region" description="Helical" evidence="9">
    <location>
        <begin position="492"/>
        <end position="513"/>
    </location>
</feature>
<feature type="domain" description="Kazal-like" evidence="10">
    <location>
        <begin position="832"/>
        <end position="881"/>
    </location>
</feature>
<dbReference type="SMART" id="SM00280">
    <property type="entry name" value="KAZAL"/>
    <property type="match status" value="1"/>
</dbReference>
<feature type="transmembrane region" description="Helical" evidence="9">
    <location>
        <begin position="71"/>
        <end position="90"/>
    </location>
</feature>
<dbReference type="Pfam" id="PF03137">
    <property type="entry name" value="OATP"/>
    <property type="match status" value="3"/>
</dbReference>
<evidence type="ECO:0000256" key="5">
    <source>
        <dbReference type="ARBA" id="ARBA00022989"/>
    </source>
</evidence>
<dbReference type="GO" id="GO:0015347">
    <property type="term" value="F:sodium-independent organic anion transmembrane transporter activity"/>
    <property type="evidence" value="ECO:0007669"/>
    <property type="project" value="TreeGrafter"/>
</dbReference>
<dbReference type="Gene3D" id="3.30.60.30">
    <property type="match status" value="1"/>
</dbReference>
<dbReference type="KEGG" id="pmrn:116946711"/>
<dbReference type="AlphaFoldDB" id="A0AAJ7TJS6"/>
<keyword evidence="3" id="KW-1003">Cell membrane</keyword>
<dbReference type="InterPro" id="IPR036259">
    <property type="entry name" value="MFS_trans_sf"/>
</dbReference>
<feature type="region of interest" description="Disordered" evidence="8">
    <location>
        <begin position="201"/>
        <end position="250"/>
    </location>
</feature>
<evidence type="ECO:0000256" key="4">
    <source>
        <dbReference type="ARBA" id="ARBA00022692"/>
    </source>
</evidence>
<feature type="transmembrane region" description="Helical" evidence="9">
    <location>
        <begin position="1050"/>
        <end position="1071"/>
    </location>
</feature>